<organism evidence="2 3">
    <name type="scientific">Heligmosomoides polygyrus</name>
    <name type="common">Parasitic roundworm</name>
    <dbReference type="NCBI Taxonomy" id="6339"/>
    <lineage>
        <taxon>Eukaryota</taxon>
        <taxon>Metazoa</taxon>
        <taxon>Ecdysozoa</taxon>
        <taxon>Nematoda</taxon>
        <taxon>Chromadorea</taxon>
        <taxon>Rhabditida</taxon>
        <taxon>Rhabditina</taxon>
        <taxon>Rhabditomorpha</taxon>
        <taxon>Strongyloidea</taxon>
        <taxon>Heligmosomidae</taxon>
        <taxon>Heligmosomoides</taxon>
    </lineage>
</organism>
<name>A0A183GNX9_HELPZ</name>
<dbReference type="EMBL" id="UZAH01036287">
    <property type="protein sequence ID" value="VDP44772.1"/>
    <property type="molecule type" value="Genomic_DNA"/>
</dbReference>
<dbReference type="WBParaSite" id="HPBE_0002439901-mRNA-1">
    <property type="protein sequence ID" value="HPBE_0002439901-mRNA-1"/>
    <property type="gene ID" value="HPBE_0002439901"/>
</dbReference>
<sequence length="75" mass="8231">MTTIKSLKPYPMSAFIMRFLLAVSAPLLLLVLLVVVFSRFGIVVVILSKIPVVDVLVSLKRSRGEPEAHCAHLEG</sequence>
<accession>A0A3P8D0F4</accession>
<evidence type="ECO:0000313" key="3">
    <source>
        <dbReference type="WBParaSite" id="HPBE_0002439901-mRNA-1"/>
    </source>
</evidence>
<reference evidence="1 2" key="1">
    <citation type="submission" date="2018-11" db="EMBL/GenBank/DDBJ databases">
        <authorList>
            <consortium name="Pathogen Informatics"/>
        </authorList>
    </citation>
    <scope>NUCLEOTIDE SEQUENCE [LARGE SCALE GENOMIC DNA]</scope>
</reference>
<evidence type="ECO:0000313" key="2">
    <source>
        <dbReference type="Proteomes" id="UP000050761"/>
    </source>
</evidence>
<accession>A0A183GNX9</accession>
<dbReference type="Proteomes" id="UP000050761">
    <property type="component" value="Unassembled WGS sequence"/>
</dbReference>
<reference evidence="3" key="2">
    <citation type="submission" date="2019-09" db="UniProtKB">
        <authorList>
            <consortium name="WormBaseParasite"/>
        </authorList>
    </citation>
    <scope>IDENTIFICATION</scope>
</reference>
<keyword evidence="2" id="KW-1185">Reference proteome</keyword>
<gene>
    <name evidence="1" type="ORF">HPBE_LOCUS24398</name>
</gene>
<evidence type="ECO:0000313" key="1">
    <source>
        <dbReference type="EMBL" id="VDP44772.1"/>
    </source>
</evidence>
<dbReference type="AlphaFoldDB" id="A0A183GNX9"/>
<protein>
    <submittedName>
        <fullName evidence="3">Inner membrane protein</fullName>
    </submittedName>
</protein>
<proteinExistence type="predicted"/>